<dbReference type="AlphaFoldDB" id="U5JD93"/>
<dbReference type="InterPro" id="IPR050650">
    <property type="entry name" value="Type-II_Cytokine-TF_Rcpt"/>
</dbReference>
<dbReference type="InterPro" id="IPR013783">
    <property type="entry name" value="Ig-like_fold"/>
</dbReference>
<dbReference type="EMBL" id="JX908743">
    <property type="protein sequence ID" value="AGL76447.1"/>
    <property type="molecule type" value="mRNA"/>
</dbReference>
<evidence type="ECO:0000259" key="3">
    <source>
        <dbReference type="PROSITE" id="PS50853"/>
    </source>
</evidence>
<evidence type="ECO:0000256" key="2">
    <source>
        <dbReference type="SAM" id="SignalP"/>
    </source>
</evidence>
<keyword evidence="1" id="KW-0472">Membrane</keyword>
<evidence type="ECO:0000256" key="1">
    <source>
        <dbReference type="SAM" id="Phobius"/>
    </source>
</evidence>
<organism evidence="4">
    <name type="scientific">Anolis carolinensis</name>
    <name type="common">Green anole</name>
    <name type="synonym">American chameleon</name>
    <dbReference type="NCBI Taxonomy" id="28377"/>
    <lineage>
        <taxon>Eukaryota</taxon>
        <taxon>Metazoa</taxon>
        <taxon>Chordata</taxon>
        <taxon>Craniata</taxon>
        <taxon>Vertebrata</taxon>
        <taxon>Euteleostomi</taxon>
        <taxon>Lepidosauria</taxon>
        <taxon>Squamata</taxon>
        <taxon>Bifurcata</taxon>
        <taxon>Unidentata</taxon>
        <taxon>Episquamata</taxon>
        <taxon>Toxicofera</taxon>
        <taxon>Iguania</taxon>
        <taxon>Dactyloidae</taxon>
        <taxon>Anolis</taxon>
    </lineage>
</organism>
<gene>
    <name evidence="4" type="primary">IFNGR2</name>
</gene>
<dbReference type="RefSeq" id="NP_001315153.1">
    <property type="nucleotide sequence ID" value="NM_001328224.1"/>
</dbReference>
<feature type="signal peptide" evidence="2">
    <location>
        <begin position="1"/>
        <end position="25"/>
    </location>
</feature>
<dbReference type="InterPro" id="IPR015373">
    <property type="entry name" value="Interferon/interleukin_rcp_dom"/>
</dbReference>
<dbReference type="SMART" id="SM00060">
    <property type="entry name" value="FN3"/>
    <property type="match status" value="1"/>
</dbReference>
<accession>U5JD93</accession>
<feature type="chain" id="PRO_5004662078" evidence="2">
    <location>
        <begin position="26"/>
        <end position="327"/>
    </location>
</feature>
<dbReference type="PROSITE" id="PS50853">
    <property type="entry name" value="FN3"/>
    <property type="match status" value="2"/>
</dbReference>
<dbReference type="Pfam" id="PF09294">
    <property type="entry name" value="Interfer-bind"/>
    <property type="match status" value="1"/>
</dbReference>
<evidence type="ECO:0000313" key="4">
    <source>
        <dbReference type="EMBL" id="AGL76447.1"/>
    </source>
</evidence>
<keyword evidence="2" id="KW-0732">Signal</keyword>
<feature type="domain" description="Fibronectin type-III" evidence="3">
    <location>
        <begin position="33"/>
        <end position="124"/>
    </location>
</feature>
<dbReference type="OrthoDB" id="9932619at2759"/>
<proteinExistence type="evidence at transcript level"/>
<dbReference type="Pfam" id="PF01108">
    <property type="entry name" value="Tissue_fac"/>
    <property type="match status" value="1"/>
</dbReference>
<dbReference type="KEGG" id="acs:103278369"/>
<sequence length="327" mass="37155">MRRLSLPLLCLSSALIVWRPGPTAGESSVFLPAPQNITIESRNFVNVLRWSPVKGVNGTVSYHVEQRVVSSEHWEEVNCTNISKPECNFDHGMEVSRNLLRVRAEQGGLKSNWSQVGPFQAKTDTILGPPWGINVTSEANTLTLSFRSPLEHTKYDSDLVYIIHQWDESLSGNISSETKNTAKKFKNLKEATQYCFQVQAMFENIKGEISGPHCNKTATTERTRNIYIAAIFGVLMFTILATFLCLCVIQKYKSTIKYFWQPRLRIPSHYEEDLQNAQVVAEYTFWNCAEEHWDIVSVISNTSQNQTLRDSFASGNQVDVSNLNEHR</sequence>
<dbReference type="InterPro" id="IPR036116">
    <property type="entry name" value="FN3_sf"/>
</dbReference>
<dbReference type="CDD" id="cd00063">
    <property type="entry name" value="FN3"/>
    <property type="match status" value="2"/>
</dbReference>
<reference evidence="4" key="1">
    <citation type="journal article" date="2013" name="Dev. Comp. Immunol.">
        <title>IFN-gamma and its receptors in a reptile reveal the evolutionary conservation of type II IFNs in vertebrates.</title>
        <authorList>
            <person name="Chen S.N."/>
            <person name="Huang B."/>
            <person name="Zhang X.W."/>
            <person name="Li Y."/>
            <person name="Zhao L.J."/>
            <person name="Li N."/>
            <person name="Gao Q."/>
            <person name="Nie P."/>
        </authorList>
    </citation>
    <scope>NUCLEOTIDE SEQUENCE</scope>
    <source>
        <tissue evidence="4">Liver</tissue>
    </source>
</reference>
<dbReference type="Gene3D" id="2.60.40.10">
    <property type="entry name" value="Immunoglobulins"/>
    <property type="match status" value="2"/>
</dbReference>
<dbReference type="PANTHER" id="PTHR20859:SF46">
    <property type="entry name" value="INTERFERON GAMMA RECEPTOR 2"/>
    <property type="match status" value="1"/>
</dbReference>
<dbReference type="GeneID" id="103278369"/>
<dbReference type="PANTHER" id="PTHR20859">
    <property type="entry name" value="INTERFERON/INTERLEUKIN RECEPTOR"/>
    <property type="match status" value="1"/>
</dbReference>
<keyword evidence="4" id="KW-0675">Receptor</keyword>
<feature type="domain" description="Fibronectin type-III" evidence="3">
    <location>
        <begin position="126"/>
        <end position="223"/>
    </location>
</feature>
<protein>
    <submittedName>
        <fullName evidence="4">Interferon gamma receptor 2</fullName>
    </submittedName>
</protein>
<keyword evidence="1" id="KW-0812">Transmembrane</keyword>
<dbReference type="CTD" id="3460"/>
<dbReference type="SUPFAM" id="SSF49265">
    <property type="entry name" value="Fibronectin type III"/>
    <property type="match status" value="2"/>
</dbReference>
<dbReference type="InterPro" id="IPR003961">
    <property type="entry name" value="FN3_dom"/>
</dbReference>
<keyword evidence="1" id="KW-1133">Transmembrane helix</keyword>
<name>U5JD93_ANOCA</name>
<feature type="transmembrane region" description="Helical" evidence="1">
    <location>
        <begin position="226"/>
        <end position="249"/>
    </location>
</feature>